<evidence type="ECO:0000313" key="1">
    <source>
        <dbReference type="EMBL" id="EOP74892.1"/>
    </source>
</evidence>
<organism evidence="1 2">
    <name type="scientific">Bacillus cereus ISP2954</name>
    <dbReference type="NCBI Taxonomy" id="1053215"/>
    <lineage>
        <taxon>Bacteria</taxon>
        <taxon>Bacillati</taxon>
        <taxon>Bacillota</taxon>
        <taxon>Bacilli</taxon>
        <taxon>Bacillales</taxon>
        <taxon>Bacillaceae</taxon>
        <taxon>Bacillus</taxon>
        <taxon>Bacillus cereus group</taxon>
    </lineage>
</organism>
<comment type="caution">
    <text evidence="1">The sequence shown here is derived from an EMBL/GenBank/DDBJ whole genome shotgun (WGS) entry which is preliminary data.</text>
</comment>
<dbReference type="Proteomes" id="UP000013989">
    <property type="component" value="Unassembled WGS sequence"/>
</dbReference>
<evidence type="ECO:0000313" key="2">
    <source>
        <dbReference type="Proteomes" id="UP000013989"/>
    </source>
</evidence>
<reference evidence="1 2" key="1">
    <citation type="submission" date="2012-12" db="EMBL/GenBank/DDBJ databases">
        <title>The Genome Sequence of Bacillus cereus ISP2954.</title>
        <authorList>
            <consortium name="The Broad Institute Genome Sequencing Platform"/>
            <consortium name="The Broad Institute Genome Sequencing Center for Infectious Disease"/>
            <person name="Feldgarden M."/>
            <person name="Van der Auwera G.A."/>
            <person name="Mahillon J."/>
            <person name="Duprez V."/>
            <person name="Timmery S."/>
            <person name="Mattelet C."/>
            <person name="Dierick K."/>
            <person name="Sun M."/>
            <person name="Yu Z."/>
            <person name="Zhu L."/>
            <person name="Hu X."/>
            <person name="Shank E.B."/>
            <person name="Swiecicka I."/>
            <person name="Hansen B.M."/>
            <person name="Andrup L."/>
            <person name="Walker B."/>
            <person name="Young S.K."/>
            <person name="Zeng Q."/>
            <person name="Gargeya S."/>
            <person name="Fitzgerald M."/>
            <person name="Haas B."/>
            <person name="Abouelleil A."/>
            <person name="Alvarado L."/>
            <person name="Arachchi H.M."/>
            <person name="Berlin A.M."/>
            <person name="Chapman S.B."/>
            <person name="Dewar J."/>
            <person name="Goldberg J."/>
            <person name="Griggs A."/>
            <person name="Gujja S."/>
            <person name="Hansen M."/>
            <person name="Howarth C."/>
            <person name="Imamovic A."/>
            <person name="Larimer J."/>
            <person name="McCowan C."/>
            <person name="Murphy C."/>
            <person name="Neiman D."/>
            <person name="Pearson M."/>
            <person name="Priest M."/>
            <person name="Roberts A."/>
            <person name="Saif S."/>
            <person name="Shea T."/>
            <person name="Sisk P."/>
            <person name="Sykes S."/>
            <person name="Wortman J."/>
            <person name="Nusbaum C."/>
            <person name="Birren B."/>
        </authorList>
    </citation>
    <scope>NUCLEOTIDE SEQUENCE [LARGE SCALE GENOMIC DNA]</scope>
    <source>
        <strain evidence="1 2">ISP2954</strain>
    </source>
</reference>
<name>A0A9W5QLY3_BACCE</name>
<accession>A0A9W5QLY3</accession>
<protein>
    <submittedName>
        <fullName evidence="1">Uncharacterized protein</fullName>
    </submittedName>
</protein>
<dbReference type="RefSeq" id="WP_016090296.1">
    <property type="nucleotide sequence ID" value="NZ_KB976784.1"/>
</dbReference>
<dbReference type="EMBL" id="AHEJ01000007">
    <property type="protein sequence ID" value="EOP74892.1"/>
    <property type="molecule type" value="Genomic_DNA"/>
</dbReference>
<sequence>MNGVLSATRLMKAHEIVKRCAVARKNPEILEAMEFEAKKRLYEINNSK</sequence>
<gene>
    <name evidence="1" type="ORF">IGU_06117</name>
</gene>
<dbReference type="AlphaFoldDB" id="A0A9W5QLY3"/>
<proteinExistence type="predicted"/>